<dbReference type="eggNOG" id="KOG3297">
    <property type="taxonomic scope" value="Eukaryota"/>
</dbReference>
<dbReference type="FunFam" id="3.30.1490.120:FF:000001">
    <property type="entry name" value="DNA-directed RNA polymerase II subunit RPB7"/>
    <property type="match status" value="1"/>
</dbReference>
<evidence type="ECO:0000259" key="7">
    <source>
        <dbReference type="Pfam" id="PF08292"/>
    </source>
</evidence>
<dbReference type="SUPFAM" id="SSF50249">
    <property type="entry name" value="Nucleic acid-binding proteins"/>
    <property type="match status" value="1"/>
</dbReference>
<reference evidence="8 9" key="1">
    <citation type="submission" date="2009-11" db="EMBL/GenBank/DDBJ databases">
        <title>Annotation of Allomyces macrogynus ATCC 38327.</title>
        <authorList>
            <consortium name="The Broad Institute Genome Sequencing Platform"/>
            <person name="Russ C."/>
            <person name="Cuomo C."/>
            <person name="Burger G."/>
            <person name="Gray M.W."/>
            <person name="Holland P.W.H."/>
            <person name="King N."/>
            <person name="Lang F.B.F."/>
            <person name="Roger A.J."/>
            <person name="Ruiz-Trillo I."/>
            <person name="Young S.K."/>
            <person name="Zeng Q."/>
            <person name="Gargeya S."/>
            <person name="Fitzgerald M."/>
            <person name="Haas B."/>
            <person name="Abouelleil A."/>
            <person name="Alvarado L."/>
            <person name="Arachchi H.M."/>
            <person name="Berlin A."/>
            <person name="Chapman S.B."/>
            <person name="Gearin G."/>
            <person name="Goldberg J."/>
            <person name="Griggs A."/>
            <person name="Gujja S."/>
            <person name="Hansen M."/>
            <person name="Heiman D."/>
            <person name="Howarth C."/>
            <person name="Larimer J."/>
            <person name="Lui A."/>
            <person name="MacDonald P.J.P."/>
            <person name="McCowen C."/>
            <person name="Montmayeur A."/>
            <person name="Murphy C."/>
            <person name="Neiman D."/>
            <person name="Pearson M."/>
            <person name="Priest M."/>
            <person name="Roberts A."/>
            <person name="Saif S."/>
            <person name="Shea T."/>
            <person name="Sisk P."/>
            <person name="Stolte C."/>
            <person name="Sykes S."/>
            <person name="Wortman J."/>
            <person name="Nusbaum C."/>
            <person name="Birren B."/>
        </authorList>
    </citation>
    <scope>NUCLEOTIDE SEQUENCE [LARGE SCALE GENOMIC DNA]</scope>
    <source>
        <strain evidence="8 9">ATCC 38327</strain>
    </source>
</reference>
<feature type="domain" description="RNA polymerase III subunit Rpc25" evidence="7">
    <location>
        <begin position="83"/>
        <end position="196"/>
    </location>
</feature>
<evidence type="ECO:0000256" key="1">
    <source>
        <dbReference type="ARBA" id="ARBA00004123"/>
    </source>
</evidence>
<dbReference type="GO" id="GO:0003677">
    <property type="term" value="F:DNA binding"/>
    <property type="evidence" value="ECO:0007669"/>
    <property type="project" value="InterPro"/>
</dbReference>
<dbReference type="Pfam" id="PF03876">
    <property type="entry name" value="SHS2_Rpb7-N"/>
    <property type="match status" value="1"/>
</dbReference>
<keyword evidence="9" id="KW-1185">Reference proteome</keyword>
<dbReference type="PANTHER" id="PTHR12709:SF1">
    <property type="entry name" value="DNA-DIRECTED RNA POLYMERASE III SUBUNIT RPC8"/>
    <property type="match status" value="1"/>
</dbReference>
<comment type="similarity">
    <text evidence="2">Belongs to the eukaryotic RPB7/RPC8 RNA polymerase subunit family.</text>
</comment>
<keyword evidence="5" id="KW-0539">Nucleus</keyword>
<dbReference type="OrthoDB" id="10256606at2759"/>
<dbReference type="EMBL" id="GG745330">
    <property type="protein sequence ID" value="KNE56095.1"/>
    <property type="molecule type" value="Genomic_DNA"/>
</dbReference>
<dbReference type="InterPro" id="IPR045113">
    <property type="entry name" value="Rpb7-like"/>
</dbReference>
<evidence type="ECO:0000313" key="8">
    <source>
        <dbReference type="EMBL" id="KNE56095.1"/>
    </source>
</evidence>
<organism evidence="8 9">
    <name type="scientific">Allomyces macrogynus (strain ATCC 38327)</name>
    <name type="common">Allomyces javanicus var. macrogynus</name>
    <dbReference type="NCBI Taxonomy" id="578462"/>
    <lineage>
        <taxon>Eukaryota</taxon>
        <taxon>Fungi</taxon>
        <taxon>Fungi incertae sedis</taxon>
        <taxon>Blastocladiomycota</taxon>
        <taxon>Blastocladiomycetes</taxon>
        <taxon>Blastocladiales</taxon>
        <taxon>Blastocladiaceae</taxon>
        <taxon>Allomyces</taxon>
    </lineage>
</organism>
<dbReference type="PANTHER" id="PTHR12709">
    <property type="entry name" value="DNA-DIRECTED RNA POLYMERASE II, III"/>
    <property type="match status" value="1"/>
</dbReference>
<evidence type="ECO:0000259" key="6">
    <source>
        <dbReference type="Pfam" id="PF03876"/>
    </source>
</evidence>
<dbReference type="GO" id="GO:0006384">
    <property type="term" value="P:transcription initiation at RNA polymerase III promoter"/>
    <property type="evidence" value="ECO:0007669"/>
    <property type="project" value="TreeGrafter"/>
</dbReference>
<proteinExistence type="inferred from homology"/>
<keyword evidence="4" id="KW-0804">Transcription</keyword>
<dbReference type="InterPro" id="IPR004519">
    <property type="entry name" value="RNAP_E/RPC8"/>
</dbReference>
<evidence type="ECO:0000256" key="4">
    <source>
        <dbReference type="ARBA" id="ARBA00023163"/>
    </source>
</evidence>
<dbReference type="CDD" id="cd04330">
    <property type="entry name" value="RNAP_III_Rpc25_N"/>
    <property type="match status" value="1"/>
</dbReference>
<gene>
    <name evidence="8" type="ORF">AMAG_01937</name>
</gene>
<accession>A0A0L0S116</accession>
<dbReference type="OMA" id="LGPTLWW"/>
<name>A0A0L0S116_ALLM3</name>
<dbReference type="GO" id="GO:0005666">
    <property type="term" value="C:RNA polymerase III complex"/>
    <property type="evidence" value="ECO:0007669"/>
    <property type="project" value="TreeGrafter"/>
</dbReference>
<dbReference type="GO" id="GO:0003899">
    <property type="term" value="F:DNA-directed RNA polymerase activity"/>
    <property type="evidence" value="ECO:0007669"/>
    <property type="project" value="InterPro"/>
</dbReference>
<feature type="domain" description="RNA polymerase Rpb7-like N-terminal" evidence="6">
    <location>
        <begin position="8"/>
        <end position="63"/>
    </location>
</feature>
<evidence type="ECO:0000256" key="3">
    <source>
        <dbReference type="ARBA" id="ARBA00022478"/>
    </source>
</evidence>
<dbReference type="NCBIfam" id="TIGR00448">
    <property type="entry name" value="rpoE"/>
    <property type="match status" value="1"/>
</dbReference>
<comment type="subcellular location">
    <subcellularLocation>
        <location evidence="1">Nucleus</location>
    </subcellularLocation>
</comment>
<dbReference type="Gene3D" id="3.30.1490.120">
    <property type="entry name" value="RNA polymerase Rpb7-like, N-terminal domain"/>
    <property type="match status" value="1"/>
</dbReference>
<dbReference type="STRING" id="578462.A0A0L0S116"/>
<keyword evidence="3 8" id="KW-0240">DNA-directed RNA polymerase</keyword>
<sequence>MFVLAEFKDTIRVKPHAFSKPKVEAIEYEINAKYANKVFHDVGFCICVHELVEIGDGIVQHSEGSVFYKVKFRMIVFRPFPGEIIVGKIKASAPDGIWVSVGFFDDIFIAKELLPSPREFEESEQVWVWKYQGADLFLDVGERVRLQVQRLEFKEVRPDAAQGPDGGDTLVEAPAEVPFKIIGDMKSPGTGPLAWWAQSE</sequence>
<protein>
    <submittedName>
        <fullName evidence="8">DNA-directed RNA polymerase</fullName>
    </submittedName>
</protein>
<dbReference type="InterPro" id="IPR005576">
    <property type="entry name" value="Rpb7-like_N"/>
</dbReference>
<reference evidence="9" key="2">
    <citation type="submission" date="2009-11" db="EMBL/GenBank/DDBJ databases">
        <title>The Genome Sequence of Allomyces macrogynus strain ATCC 38327.</title>
        <authorList>
            <consortium name="The Broad Institute Genome Sequencing Platform"/>
            <person name="Russ C."/>
            <person name="Cuomo C."/>
            <person name="Shea T."/>
            <person name="Young S.K."/>
            <person name="Zeng Q."/>
            <person name="Koehrsen M."/>
            <person name="Haas B."/>
            <person name="Borodovsky M."/>
            <person name="Guigo R."/>
            <person name="Alvarado L."/>
            <person name="Berlin A."/>
            <person name="Borenstein D."/>
            <person name="Chen Z."/>
            <person name="Engels R."/>
            <person name="Freedman E."/>
            <person name="Gellesch M."/>
            <person name="Goldberg J."/>
            <person name="Griggs A."/>
            <person name="Gujja S."/>
            <person name="Heiman D."/>
            <person name="Hepburn T."/>
            <person name="Howarth C."/>
            <person name="Jen D."/>
            <person name="Larson L."/>
            <person name="Lewis B."/>
            <person name="Mehta T."/>
            <person name="Park D."/>
            <person name="Pearson M."/>
            <person name="Roberts A."/>
            <person name="Saif S."/>
            <person name="Shenoy N."/>
            <person name="Sisk P."/>
            <person name="Stolte C."/>
            <person name="Sykes S."/>
            <person name="Walk T."/>
            <person name="White J."/>
            <person name="Yandava C."/>
            <person name="Burger G."/>
            <person name="Gray M.W."/>
            <person name="Holland P.W.H."/>
            <person name="King N."/>
            <person name="Lang F.B.F."/>
            <person name="Roger A.J."/>
            <person name="Ruiz-Trillo I."/>
            <person name="Lander E."/>
            <person name="Nusbaum C."/>
        </authorList>
    </citation>
    <scope>NUCLEOTIDE SEQUENCE [LARGE SCALE GENOMIC DNA]</scope>
    <source>
        <strain evidence="9">ATCC 38327</strain>
    </source>
</reference>
<dbReference type="VEuPathDB" id="FungiDB:AMAG_01937"/>
<dbReference type="AlphaFoldDB" id="A0A0L0S116"/>
<dbReference type="Proteomes" id="UP000054350">
    <property type="component" value="Unassembled WGS sequence"/>
</dbReference>
<evidence type="ECO:0000313" key="9">
    <source>
        <dbReference type="Proteomes" id="UP000054350"/>
    </source>
</evidence>
<dbReference type="SUPFAM" id="SSF88798">
    <property type="entry name" value="N-terminal, heterodimerisation domain of RBP7 (RpoE)"/>
    <property type="match status" value="1"/>
</dbReference>
<evidence type="ECO:0000256" key="2">
    <source>
        <dbReference type="ARBA" id="ARBA00009307"/>
    </source>
</evidence>
<dbReference type="InterPro" id="IPR036898">
    <property type="entry name" value="RNA_pol_Rpb7-like_N_sf"/>
</dbReference>
<dbReference type="InterPro" id="IPR012340">
    <property type="entry name" value="NA-bd_OB-fold"/>
</dbReference>
<dbReference type="InterPro" id="IPR013238">
    <property type="entry name" value="RNA_pol_III_Rbc25"/>
</dbReference>
<evidence type="ECO:0000256" key="5">
    <source>
        <dbReference type="ARBA" id="ARBA00023242"/>
    </source>
</evidence>
<dbReference type="Pfam" id="PF08292">
    <property type="entry name" value="RNA_pol_Rbc25"/>
    <property type="match status" value="1"/>
</dbReference>
<dbReference type="Gene3D" id="2.40.50.140">
    <property type="entry name" value="Nucleic acid-binding proteins"/>
    <property type="match status" value="1"/>
</dbReference>